<accession>A0A2S6C0H9</accession>
<dbReference type="SUPFAM" id="SSF48208">
    <property type="entry name" value="Six-hairpin glycosidases"/>
    <property type="match status" value="1"/>
</dbReference>
<evidence type="ECO:0000256" key="1">
    <source>
        <dbReference type="ARBA" id="ARBA00022801"/>
    </source>
</evidence>
<dbReference type="PANTHER" id="PTHR36845:SF1">
    <property type="entry name" value="HYDROLASE, PUTATIVE (AFU_ORTHOLOGUE AFUA_7G05090)-RELATED"/>
    <property type="match status" value="1"/>
</dbReference>
<comment type="caution">
    <text evidence="3">The sequence shown here is derived from an EMBL/GenBank/DDBJ whole genome shotgun (WGS) entry which is preliminary data.</text>
</comment>
<dbReference type="InterPro" id="IPR008928">
    <property type="entry name" value="6-hairpin_glycosidase_sf"/>
</dbReference>
<dbReference type="GO" id="GO:0000272">
    <property type="term" value="P:polysaccharide catabolic process"/>
    <property type="evidence" value="ECO:0007669"/>
    <property type="project" value="TreeGrafter"/>
</dbReference>
<proteinExistence type="inferred from homology"/>
<dbReference type="OrthoDB" id="2317065at2759"/>
<dbReference type="Gene3D" id="1.50.10.10">
    <property type="match status" value="1"/>
</dbReference>
<keyword evidence="1" id="KW-0378">Hydrolase</keyword>
<keyword evidence="4" id="KW-1185">Reference proteome</keyword>
<dbReference type="AlphaFoldDB" id="A0A2S6C0H9"/>
<organism evidence="3 4">
    <name type="scientific">Cercospora berteroae</name>
    <dbReference type="NCBI Taxonomy" id="357750"/>
    <lineage>
        <taxon>Eukaryota</taxon>
        <taxon>Fungi</taxon>
        <taxon>Dikarya</taxon>
        <taxon>Ascomycota</taxon>
        <taxon>Pezizomycotina</taxon>
        <taxon>Dothideomycetes</taxon>
        <taxon>Dothideomycetidae</taxon>
        <taxon>Mycosphaerellales</taxon>
        <taxon>Mycosphaerellaceae</taxon>
        <taxon>Cercospora</taxon>
    </lineage>
</organism>
<reference evidence="4" key="1">
    <citation type="journal article" date="2017" name="bioRxiv">
        <title>Conservation of a gene cluster reveals novel cercosporin biosynthetic mechanisms and extends production to the genus Colletotrichum.</title>
        <authorList>
            <person name="de Jonge R."/>
            <person name="Ebert M.K."/>
            <person name="Huitt-Roehl C.R."/>
            <person name="Pal P."/>
            <person name="Suttle J.C."/>
            <person name="Spanner R.E."/>
            <person name="Neubauer J.D."/>
            <person name="Jurick W.M.II."/>
            <person name="Stott K.A."/>
            <person name="Secor G.A."/>
            <person name="Thomma B.P.H.J."/>
            <person name="Van de Peer Y."/>
            <person name="Townsend C.A."/>
            <person name="Bolton M.D."/>
        </authorList>
    </citation>
    <scope>NUCLEOTIDE SEQUENCE [LARGE SCALE GENOMIC DNA]</scope>
    <source>
        <strain evidence="4">CBS538.71</strain>
    </source>
</reference>
<dbReference type="GO" id="GO:0052757">
    <property type="term" value="F:chondroitin hydrolase activity"/>
    <property type="evidence" value="ECO:0007669"/>
    <property type="project" value="TreeGrafter"/>
</dbReference>
<evidence type="ECO:0000313" key="4">
    <source>
        <dbReference type="Proteomes" id="UP000237631"/>
    </source>
</evidence>
<dbReference type="InterPro" id="IPR052369">
    <property type="entry name" value="UG_Glycosaminoglycan_Hydrolase"/>
</dbReference>
<protein>
    <submittedName>
        <fullName evidence="3">Uncharacterized protein</fullName>
    </submittedName>
</protein>
<comment type="similarity">
    <text evidence="2">Belongs to the glycosyl hydrolase 88 family.</text>
</comment>
<dbReference type="PANTHER" id="PTHR36845">
    <property type="entry name" value="HYDROLASE, PUTATIVE (AFU_ORTHOLOGUE AFUA_7G05090)-RELATED"/>
    <property type="match status" value="1"/>
</dbReference>
<sequence length="603" mass="67210">MGSIAEPHAETVAHLESICAGFLSALNERRLDPNDAEWQCMSKHIRVALDHAFRQDLPGLNDPERLVTSSEWLDSWKKIFDRLPTYRYRLLDMATVLDPKGGHAIVYMNKEMTGDPEGVVTQNFGICEFMYKAAEEKWLCTNVSVAALPPRPKPDAPLYDENIEARIWRTALRGAPAEGATGWPMYTYGAHNNTPALADDPNHLPGTYVNTSASGWTAGFFPDSLWQLYHRKELLKSRNGRQRGNGPDLHAWLAMAQAWTDPLVTNRNLTNTHDIGFLAFPFESALEYSNETKWQPVLAQMAENLASRFVAGAGVIRSWDNRNSSVSQNASHAASVPVIIDNMMNLPLLARAASHYSGNQTLLDIAISHADQSMAHHIRPDGSTYHVCDYSANSGEVYLCRTAQGLADDSIWARGQAWAIHGFAEMYQITGKRRYLDATELAANWFLDHLPEDGVPFWDFSVPEPKAEVTPRDTSAATIAASGLLLLQDAIDERQANCERDYRESAVRLLHDTINLGLAGSISYSDIDEQNPDASLGASTDVSTPANTKISRGFEAILMHATANNNFRAGDERSYDHGLVYGDYYLIKAGNRLLEWYKKRRHE</sequence>
<dbReference type="InterPro" id="IPR012341">
    <property type="entry name" value="6hp_glycosidase-like_sf"/>
</dbReference>
<dbReference type="Proteomes" id="UP000237631">
    <property type="component" value="Unassembled WGS sequence"/>
</dbReference>
<name>A0A2S6C0H9_9PEZI</name>
<gene>
    <name evidence="3" type="ORF">CBER1_11768</name>
</gene>
<evidence type="ECO:0000313" key="3">
    <source>
        <dbReference type="EMBL" id="PPJ53237.1"/>
    </source>
</evidence>
<evidence type="ECO:0000256" key="2">
    <source>
        <dbReference type="ARBA" id="ARBA00038358"/>
    </source>
</evidence>
<dbReference type="EMBL" id="PNEN01001552">
    <property type="protein sequence ID" value="PPJ53237.1"/>
    <property type="molecule type" value="Genomic_DNA"/>
</dbReference>